<keyword evidence="1" id="KW-0812">Transmembrane</keyword>
<keyword evidence="1" id="KW-0472">Membrane</keyword>
<proteinExistence type="predicted"/>
<evidence type="ECO:0000313" key="3">
    <source>
        <dbReference type="EMBL" id="MDM5263960.1"/>
    </source>
</evidence>
<keyword evidence="1" id="KW-1133">Transmembrane helix</keyword>
<dbReference type="EMBL" id="JAQIBC010000003">
    <property type="protein sequence ID" value="MDM5263960.1"/>
    <property type="molecule type" value="Genomic_DNA"/>
</dbReference>
<sequence length="148" mass="16967">MNNIVESKYTLIDENQLRIVATLVALTMVAYVFLGYKSLLILLIYHFFISIYLSPSLSPLEFIANRISLLFSYNLNNKETSEKEFALHLALFITCGLIVLELFGYIKLESTLILLLVIWKIVEASTKICFGCKLYQYIKKNGIEIISL</sequence>
<organism evidence="3 4">
    <name type="scientific">Sulfurovum xiamenensis</name>
    <dbReference type="NCBI Taxonomy" id="3019066"/>
    <lineage>
        <taxon>Bacteria</taxon>
        <taxon>Pseudomonadati</taxon>
        <taxon>Campylobacterota</taxon>
        <taxon>Epsilonproteobacteria</taxon>
        <taxon>Campylobacterales</taxon>
        <taxon>Sulfurovaceae</taxon>
        <taxon>Sulfurovum</taxon>
    </lineage>
</organism>
<keyword evidence="4" id="KW-1185">Reference proteome</keyword>
<protein>
    <submittedName>
        <fullName evidence="3">DUF4395 family protein</fullName>
    </submittedName>
</protein>
<dbReference type="Proteomes" id="UP001169066">
    <property type="component" value="Unassembled WGS sequence"/>
</dbReference>
<feature type="transmembrane region" description="Helical" evidence="1">
    <location>
        <begin position="85"/>
        <end position="106"/>
    </location>
</feature>
<name>A0ABT7QSH2_9BACT</name>
<comment type="caution">
    <text evidence="3">The sequence shown here is derived from an EMBL/GenBank/DDBJ whole genome shotgun (WGS) entry which is preliminary data.</text>
</comment>
<feature type="transmembrane region" description="Helical" evidence="1">
    <location>
        <begin position="17"/>
        <end position="36"/>
    </location>
</feature>
<evidence type="ECO:0000256" key="1">
    <source>
        <dbReference type="SAM" id="Phobius"/>
    </source>
</evidence>
<feature type="transmembrane region" description="Helical" evidence="1">
    <location>
        <begin position="42"/>
        <end position="64"/>
    </location>
</feature>
<evidence type="ECO:0000313" key="4">
    <source>
        <dbReference type="Proteomes" id="UP001169066"/>
    </source>
</evidence>
<dbReference type="RefSeq" id="WP_289401887.1">
    <property type="nucleotide sequence ID" value="NZ_JAQIBC010000003.1"/>
</dbReference>
<dbReference type="Pfam" id="PF14340">
    <property type="entry name" value="DUF4395"/>
    <property type="match status" value="1"/>
</dbReference>
<evidence type="ECO:0000259" key="2">
    <source>
        <dbReference type="Pfam" id="PF14340"/>
    </source>
</evidence>
<feature type="domain" description="DUF4395" evidence="2">
    <location>
        <begin position="12"/>
        <end position="140"/>
    </location>
</feature>
<dbReference type="InterPro" id="IPR025508">
    <property type="entry name" value="DUF4395"/>
</dbReference>
<gene>
    <name evidence="3" type="ORF">PF327_07085</name>
</gene>
<reference evidence="3" key="1">
    <citation type="submission" date="2023-01" db="EMBL/GenBank/DDBJ databases">
        <title>Sulfurovum sp. XTW-4 genome assembly.</title>
        <authorList>
            <person name="Wang J."/>
        </authorList>
    </citation>
    <scope>NUCLEOTIDE SEQUENCE</scope>
    <source>
        <strain evidence="3">XTW-4</strain>
    </source>
</reference>
<accession>A0ABT7QSH2</accession>